<protein>
    <submittedName>
        <fullName evidence="1">Uncharacterized protein</fullName>
    </submittedName>
</protein>
<name>A0A2N3N2C9_9PEZI</name>
<proteinExistence type="predicted"/>
<comment type="caution">
    <text evidence="1">The sequence shown here is derived from an EMBL/GenBank/DDBJ whole genome shotgun (WGS) entry which is preliminary data.</text>
</comment>
<dbReference type="Gene3D" id="3.90.79.10">
    <property type="entry name" value="Nucleoside Triphosphate Pyrophosphohydrolase"/>
    <property type="match status" value="1"/>
</dbReference>
<accession>A0A2N3N2C9</accession>
<dbReference type="EMBL" id="NLAX01001034">
    <property type="protein sequence ID" value="PKS06580.1"/>
    <property type="molecule type" value="Genomic_DNA"/>
</dbReference>
<reference evidence="1 2" key="1">
    <citation type="journal article" date="2017" name="G3 (Bethesda)">
        <title>First Draft Genome Sequence of the Pathogenic Fungus Lomentospora prolificans (Formerly Scedosporium prolificans).</title>
        <authorList>
            <person name="Luo R."/>
            <person name="Zimin A."/>
            <person name="Workman R."/>
            <person name="Fan Y."/>
            <person name="Pertea G."/>
            <person name="Grossman N."/>
            <person name="Wear M.P."/>
            <person name="Jia B."/>
            <person name="Miller H."/>
            <person name="Casadevall A."/>
            <person name="Timp W."/>
            <person name="Zhang S.X."/>
            <person name="Salzberg S.L."/>
        </authorList>
    </citation>
    <scope>NUCLEOTIDE SEQUENCE [LARGE SCALE GENOMIC DNA]</scope>
    <source>
        <strain evidence="1 2">JHH-5317</strain>
    </source>
</reference>
<gene>
    <name evidence="1" type="ORF">jhhlp_007328</name>
</gene>
<evidence type="ECO:0000313" key="1">
    <source>
        <dbReference type="EMBL" id="PKS06580.1"/>
    </source>
</evidence>
<organism evidence="1 2">
    <name type="scientific">Lomentospora prolificans</name>
    <dbReference type="NCBI Taxonomy" id="41688"/>
    <lineage>
        <taxon>Eukaryota</taxon>
        <taxon>Fungi</taxon>
        <taxon>Dikarya</taxon>
        <taxon>Ascomycota</taxon>
        <taxon>Pezizomycotina</taxon>
        <taxon>Sordariomycetes</taxon>
        <taxon>Hypocreomycetidae</taxon>
        <taxon>Microascales</taxon>
        <taxon>Microascaceae</taxon>
        <taxon>Lomentospora</taxon>
    </lineage>
</organism>
<dbReference type="InParanoid" id="A0A2N3N2C9"/>
<dbReference type="VEuPathDB" id="FungiDB:jhhlp_007328"/>
<keyword evidence="2" id="KW-1185">Reference proteome</keyword>
<evidence type="ECO:0000313" key="2">
    <source>
        <dbReference type="Proteomes" id="UP000233524"/>
    </source>
</evidence>
<dbReference type="Proteomes" id="UP000233524">
    <property type="component" value="Unassembled WGS sequence"/>
</dbReference>
<dbReference type="STRING" id="41688.A0A2N3N2C9"/>
<dbReference type="OrthoDB" id="10259236at2759"/>
<dbReference type="AlphaFoldDB" id="A0A2N3N2C9"/>
<sequence>MATRAPGAEEAEDACDQARTYDGLSEPFLMTIRDKGRESVKDVKIIWWYIAEVTDIQSGEAESQNGPPKAKFFKCSEALSSLHYQGDRDVLERAISIVKESEPTRQWDT</sequence>